<name>A0A1L9NZT5_9RHOB</name>
<dbReference type="STRING" id="696762.PFRI_09660"/>
<gene>
    <name evidence="1" type="ORF">PFRI_09660</name>
</gene>
<dbReference type="EMBL" id="MLCB01000085">
    <property type="protein sequence ID" value="OJI94787.1"/>
    <property type="molecule type" value="Genomic_DNA"/>
</dbReference>
<sequence>MAQSILSVENVTLIREPFMTLIRTAVASLCIAFLPLTSFASEATDRLLASLGMERMIDLMREEGQSYAVELAEEMLPGGYSENWGAVVSRIYSTEAMQTSVRRGFANALQDVDIAPLQAFFDAPMGKTIVTLELSAREAMMDDAIEEHAKEQARAYERAGDDAFVLVDDFVKAGDLLEANVVGAMNSNMQFYRGLVDGGAFELSEEQILADVWEQEQETRADTRDWLYGFLIMAYSPLAPGDLELYTELSKTAEGAAMNAALFEGFDSMYSDISYALGLAAARAMKVEDI</sequence>
<reference evidence="1 2" key="1">
    <citation type="submission" date="2016-10" db="EMBL/GenBank/DDBJ databases">
        <title>Genome sequence of Planktotalea frisia SH6-1.</title>
        <authorList>
            <person name="Poehlein A."/>
            <person name="Bakenhus I."/>
            <person name="Voget S."/>
            <person name="Brinkhoff T."/>
            <person name="Simon M."/>
        </authorList>
    </citation>
    <scope>NUCLEOTIDE SEQUENCE [LARGE SCALE GENOMIC DNA]</scope>
    <source>
        <strain evidence="1 2">SH6-1</strain>
    </source>
</reference>
<evidence type="ECO:0000313" key="2">
    <source>
        <dbReference type="Proteomes" id="UP000184514"/>
    </source>
</evidence>
<comment type="caution">
    <text evidence="1">The sequence shown here is derived from an EMBL/GenBank/DDBJ whole genome shotgun (WGS) entry which is preliminary data.</text>
</comment>
<evidence type="ECO:0000313" key="1">
    <source>
        <dbReference type="EMBL" id="OJI94787.1"/>
    </source>
</evidence>
<proteinExistence type="predicted"/>
<dbReference type="Proteomes" id="UP000184514">
    <property type="component" value="Unassembled WGS sequence"/>
</dbReference>
<organism evidence="1 2">
    <name type="scientific">Planktotalea frisia</name>
    <dbReference type="NCBI Taxonomy" id="696762"/>
    <lineage>
        <taxon>Bacteria</taxon>
        <taxon>Pseudomonadati</taxon>
        <taxon>Pseudomonadota</taxon>
        <taxon>Alphaproteobacteria</taxon>
        <taxon>Rhodobacterales</taxon>
        <taxon>Paracoccaceae</taxon>
        <taxon>Planktotalea</taxon>
    </lineage>
</organism>
<protein>
    <recommendedName>
        <fullName evidence="3">DUF2059 domain-containing protein</fullName>
    </recommendedName>
</protein>
<keyword evidence="2" id="KW-1185">Reference proteome</keyword>
<dbReference type="AlphaFoldDB" id="A0A1L9NZT5"/>
<accession>A0A1L9NZT5</accession>
<evidence type="ECO:0008006" key="3">
    <source>
        <dbReference type="Google" id="ProtNLM"/>
    </source>
</evidence>